<feature type="transmembrane region" description="Helical" evidence="8">
    <location>
        <begin position="41"/>
        <end position="62"/>
    </location>
</feature>
<reference evidence="9 10" key="1">
    <citation type="submission" date="2020-11" db="EMBL/GenBank/DDBJ databases">
        <title>Corynebacterium sp. ZJ-599.</title>
        <authorList>
            <person name="Zhou J."/>
        </authorList>
    </citation>
    <scope>NUCLEOTIDE SEQUENCE [LARGE SCALE GENOMIC DNA]</scope>
    <source>
        <strain evidence="9 10">ZJ-599</strain>
    </source>
</reference>
<gene>
    <name evidence="9" type="ORF">G7Y31_04970</name>
</gene>
<sequence>MVVPEGQPEPSPEELKAEQARQKRAERKADPRRGTLDLGLLFVRIALGGYLIFASVLSFFAFGETRGLSGLEADFTAQGYAMPQVLSIGVPTVQLLAGVFLLLGLVTPLASMLGLVVTAFSALHALTVAGVGIDVVQWPDAVWLSLVLLLSNVALQFTGPGVISLDFGRSWARRPLASSWVFIIVGAALAVAVWWFGAAVNPLR</sequence>
<keyword evidence="3" id="KW-1003">Cell membrane</keyword>
<keyword evidence="6 8" id="KW-0472">Membrane</keyword>
<dbReference type="KEGG" id="cliz:G7Y31_04970"/>
<dbReference type="Proteomes" id="UP000594681">
    <property type="component" value="Chromosome"/>
</dbReference>
<feature type="compositionally biased region" description="Basic and acidic residues" evidence="7">
    <location>
        <begin position="13"/>
        <end position="29"/>
    </location>
</feature>
<dbReference type="AlphaFoldDB" id="A0A7T0KGC8"/>
<evidence type="ECO:0000256" key="6">
    <source>
        <dbReference type="ARBA" id="ARBA00023136"/>
    </source>
</evidence>
<evidence type="ECO:0000256" key="8">
    <source>
        <dbReference type="SAM" id="Phobius"/>
    </source>
</evidence>
<feature type="transmembrane region" description="Helical" evidence="8">
    <location>
        <begin position="177"/>
        <end position="197"/>
    </location>
</feature>
<name>A0A7T0KGC8_9CORY</name>
<evidence type="ECO:0000256" key="2">
    <source>
        <dbReference type="ARBA" id="ARBA00006679"/>
    </source>
</evidence>
<dbReference type="GO" id="GO:0005886">
    <property type="term" value="C:plasma membrane"/>
    <property type="evidence" value="ECO:0007669"/>
    <property type="project" value="UniProtKB-SubCell"/>
</dbReference>
<feature type="region of interest" description="Disordered" evidence="7">
    <location>
        <begin position="1"/>
        <end position="29"/>
    </location>
</feature>
<dbReference type="InterPro" id="IPR051907">
    <property type="entry name" value="DoxX-like_oxidoreductase"/>
</dbReference>
<dbReference type="InterPro" id="IPR032808">
    <property type="entry name" value="DoxX"/>
</dbReference>
<keyword evidence="4 8" id="KW-0812">Transmembrane</keyword>
<proteinExistence type="inferred from homology"/>
<evidence type="ECO:0000313" key="9">
    <source>
        <dbReference type="EMBL" id="QPK80303.1"/>
    </source>
</evidence>
<evidence type="ECO:0000256" key="3">
    <source>
        <dbReference type="ARBA" id="ARBA00022475"/>
    </source>
</evidence>
<dbReference type="Pfam" id="PF07681">
    <property type="entry name" value="DoxX"/>
    <property type="match status" value="1"/>
</dbReference>
<evidence type="ECO:0000256" key="7">
    <source>
        <dbReference type="SAM" id="MobiDB-lite"/>
    </source>
</evidence>
<comment type="subcellular location">
    <subcellularLocation>
        <location evidence="1">Cell membrane</location>
        <topology evidence="1">Multi-pass membrane protein</topology>
    </subcellularLocation>
</comment>
<evidence type="ECO:0000256" key="1">
    <source>
        <dbReference type="ARBA" id="ARBA00004651"/>
    </source>
</evidence>
<evidence type="ECO:0000313" key="10">
    <source>
        <dbReference type="Proteomes" id="UP000594681"/>
    </source>
</evidence>
<comment type="similarity">
    <text evidence="2">Belongs to the DoxX family.</text>
</comment>
<keyword evidence="10" id="KW-1185">Reference proteome</keyword>
<evidence type="ECO:0000256" key="5">
    <source>
        <dbReference type="ARBA" id="ARBA00022989"/>
    </source>
</evidence>
<evidence type="ECO:0000256" key="4">
    <source>
        <dbReference type="ARBA" id="ARBA00022692"/>
    </source>
</evidence>
<protein>
    <submittedName>
        <fullName evidence="9">DoxX family protein</fullName>
    </submittedName>
</protein>
<keyword evidence="5 8" id="KW-1133">Transmembrane helix</keyword>
<organism evidence="9 10">
    <name type="scientific">Corynebacterium lizhenjunii</name>
    <dbReference type="NCBI Taxonomy" id="2709394"/>
    <lineage>
        <taxon>Bacteria</taxon>
        <taxon>Bacillati</taxon>
        <taxon>Actinomycetota</taxon>
        <taxon>Actinomycetes</taxon>
        <taxon>Mycobacteriales</taxon>
        <taxon>Corynebacteriaceae</taxon>
        <taxon>Corynebacterium</taxon>
    </lineage>
</organism>
<dbReference type="PANTHER" id="PTHR33452:SF1">
    <property type="entry name" value="INNER MEMBRANE PROTEIN YPHA-RELATED"/>
    <property type="match status" value="1"/>
</dbReference>
<feature type="transmembrane region" description="Helical" evidence="8">
    <location>
        <begin position="82"/>
        <end position="106"/>
    </location>
</feature>
<dbReference type="EMBL" id="CP064954">
    <property type="protein sequence ID" value="QPK80303.1"/>
    <property type="molecule type" value="Genomic_DNA"/>
</dbReference>
<dbReference type="PANTHER" id="PTHR33452">
    <property type="entry name" value="OXIDOREDUCTASE CATD-RELATED"/>
    <property type="match status" value="1"/>
</dbReference>
<feature type="transmembrane region" description="Helical" evidence="8">
    <location>
        <begin position="142"/>
        <end position="165"/>
    </location>
</feature>
<feature type="transmembrane region" description="Helical" evidence="8">
    <location>
        <begin position="113"/>
        <end position="136"/>
    </location>
</feature>
<accession>A0A7T0KGC8</accession>